<dbReference type="Proteomes" id="UP000245263">
    <property type="component" value="Chromosome 1"/>
</dbReference>
<organism evidence="2 3">
    <name type="scientific">Leptospira kobayashii</name>
    <dbReference type="NCBI Taxonomy" id="1917830"/>
    <lineage>
        <taxon>Bacteria</taxon>
        <taxon>Pseudomonadati</taxon>
        <taxon>Spirochaetota</taxon>
        <taxon>Spirochaetia</taxon>
        <taxon>Leptospirales</taxon>
        <taxon>Leptospiraceae</taxon>
        <taxon>Leptospira</taxon>
    </lineage>
</organism>
<keyword evidence="3" id="KW-1185">Reference proteome</keyword>
<feature type="region of interest" description="Disordered" evidence="1">
    <location>
        <begin position="72"/>
        <end position="111"/>
    </location>
</feature>
<evidence type="ECO:0008006" key="4">
    <source>
        <dbReference type="Google" id="ProtNLM"/>
    </source>
</evidence>
<sequence length="111" mass="11262">MNDMKRFMIYFILFLGFVFFGNCGNVKSRATCLNQCGSEQLVCSLVTQQQNMGSGGSFVTCLAIYNICESKCGGTTTTTTRTTRTSSSSGGGGGSGGGSSSGGGGHGGSGH</sequence>
<name>A0ABN6KKM5_9LEPT</name>
<proteinExistence type="predicted"/>
<evidence type="ECO:0000256" key="1">
    <source>
        <dbReference type="SAM" id="MobiDB-lite"/>
    </source>
</evidence>
<reference evidence="2 3" key="1">
    <citation type="submission" date="2021-08" db="EMBL/GenBank/DDBJ databases">
        <title>Complete genome sequence of Leptospira kobayashii strain E30.</title>
        <authorList>
            <person name="Nakao R."/>
            <person name="Nakamura S."/>
            <person name="Masuzawa T."/>
            <person name="Koizumi N."/>
        </authorList>
    </citation>
    <scope>NUCLEOTIDE SEQUENCE [LARGE SCALE GENOMIC DNA]</scope>
    <source>
        <strain evidence="2 3">E30</strain>
    </source>
</reference>
<dbReference type="EMBL" id="AP025028">
    <property type="protein sequence ID" value="BDA80013.1"/>
    <property type="molecule type" value="Genomic_DNA"/>
</dbReference>
<feature type="compositionally biased region" description="Gly residues" evidence="1">
    <location>
        <begin position="89"/>
        <end position="111"/>
    </location>
</feature>
<gene>
    <name evidence="2" type="ORF">LPTSP3_g29430</name>
</gene>
<evidence type="ECO:0000313" key="2">
    <source>
        <dbReference type="EMBL" id="BDA80013.1"/>
    </source>
</evidence>
<evidence type="ECO:0000313" key="3">
    <source>
        <dbReference type="Proteomes" id="UP000245263"/>
    </source>
</evidence>
<accession>A0ABN6KKM5</accession>
<protein>
    <recommendedName>
        <fullName evidence="4">Lipoprotein</fullName>
    </recommendedName>
</protein>
<feature type="compositionally biased region" description="Low complexity" evidence="1">
    <location>
        <begin position="73"/>
        <end position="88"/>
    </location>
</feature>